<sequence length="433" mass="48444">MEVSIFILFGLTLLSYSLNYTKQTLGLYWPIVLGLGIFIVFQLIQILPLPSQLVAVLSSNIYLIKSSYVLNDTESWMTLALDPTQAVISTLKGISYYLLLLSTLLLINNFNRLKWLLICIIAIGTWQAFYGSIMALSGVDKSFFWEFNNSNTANGSFVYRNHFANFLMLSLSIGMGYLVAMLNKGKVRAGRAHVTHFLRMLLSGKVTLRIALAIMVIAIVLSRSRMGNAAFFIALSISGLMALWLMRDKSKSLFVLLISIFFIDAVILGSYFGIDKVQERIENTRVETEIRGNVNEYSVELIKLFPETGTGGGSYYSTFEMVKGSDIKAFFDHAHNDYLQFTIEYGIPATMWLALLIIVTLIHAFRAIKHRNSKMLQGVGFATAMAIIGMLIHMTVDFNLQAPAIAAVFHIILALAWIAHSGLKSKKYTENLT</sequence>
<evidence type="ECO:0000256" key="4">
    <source>
        <dbReference type="ARBA" id="ARBA00023136"/>
    </source>
</evidence>
<feature type="transmembrane region" description="Helical" evidence="5">
    <location>
        <begin position="227"/>
        <end position="246"/>
    </location>
</feature>
<accession>A0ABY9TLB7</accession>
<gene>
    <name evidence="7" type="ORF">RI845_05645</name>
</gene>
<evidence type="ECO:0000313" key="8">
    <source>
        <dbReference type="Proteomes" id="UP001248581"/>
    </source>
</evidence>
<evidence type="ECO:0000256" key="3">
    <source>
        <dbReference type="ARBA" id="ARBA00022989"/>
    </source>
</evidence>
<dbReference type="PANTHER" id="PTHR37422:SF13">
    <property type="entry name" value="LIPOPOLYSACCHARIDE BIOSYNTHESIS PROTEIN PA4999-RELATED"/>
    <property type="match status" value="1"/>
</dbReference>
<evidence type="ECO:0000313" key="7">
    <source>
        <dbReference type="EMBL" id="WNC69631.1"/>
    </source>
</evidence>
<evidence type="ECO:0000256" key="1">
    <source>
        <dbReference type="ARBA" id="ARBA00004141"/>
    </source>
</evidence>
<feature type="transmembrane region" description="Helical" evidence="5">
    <location>
        <begin position="400"/>
        <end position="419"/>
    </location>
</feature>
<feature type="transmembrane region" description="Helical" evidence="5">
    <location>
        <begin position="90"/>
        <end position="108"/>
    </location>
</feature>
<organism evidence="7 8">
    <name type="scientific">Thalassotalea nanhaiensis</name>
    <dbReference type="NCBI Taxonomy" id="3065648"/>
    <lineage>
        <taxon>Bacteria</taxon>
        <taxon>Pseudomonadati</taxon>
        <taxon>Pseudomonadota</taxon>
        <taxon>Gammaproteobacteria</taxon>
        <taxon>Alteromonadales</taxon>
        <taxon>Colwelliaceae</taxon>
        <taxon>Thalassotalea</taxon>
    </lineage>
</organism>
<dbReference type="Proteomes" id="UP001248581">
    <property type="component" value="Chromosome"/>
</dbReference>
<evidence type="ECO:0000256" key="2">
    <source>
        <dbReference type="ARBA" id="ARBA00022692"/>
    </source>
</evidence>
<feature type="transmembrane region" description="Helical" evidence="5">
    <location>
        <begin position="201"/>
        <end position="221"/>
    </location>
</feature>
<protein>
    <submittedName>
        <fullName evidence="7">O-antigen ligase family protein</fullName>
    </submittedName>
</protein>
<keyword evidence="3 5" id="KW-1133">Transmembrane helix</keyword>
<keyword evidence="7" id="KW-0436">Ligase</keyword>
<keyword evidence="8" id="KW-1185">Reference proteome</keyword>
<dbReference type="InterPro" id="IPR007016">
    <property type="entry name" value="O-antigen_ligase-rel_domated"/>
</dbReference>
<reference evidence="8" key="1">
    <citation type="submission" date="2023-09" db="EMBL/GenBank/DDBJ databases">
        <authorList>
            <person name="Li S."/>
            <person name="Li X."/>
            <person name="Zhang C."/>
            <person name="Zhao Z."/>
        </authorList>
    </citation>
    <scope>NUCLEOTIDE SEQUENCE [LARGE SCALE GENOMIC DNA]</scope>
    <source>
        <strain evidence="8">SQ345</strain>
    </source>
</reference>
<keyword evidence="2 5" id="KW-0812">Transmembrane</keyword>
<feature type="transmembrane region" description="Helical" evidence="5">
    <location>
        <begin position="115"/>
        <end position="139"/>
    </location>
</feature>
<keyword evidence="4 5" id="KW-0472">Membrane</keyword>
<feature type="transmembrane region" description="Helical" evidence="5">
    <location>
        <begin position="345"/>
        <end position="364"/>
    </location>
</feature>
<feature type="transmembrane region" description="Helical" evidence="5">
    <location>
        <begin position="253"/>
        <end position="274"/>
    </location>
</feature>
<feature type="transmembrane region" description="Helical" evidence="5">
    <location>
        <begin position="376"/>
        <end position="394"/>
    </location>
</feature>
<dbReference type="RefSeq" id="WP_348388774.1">
    <property type="nucleotide sequence ID" value="NZ_CP134146.1"/>
</dbReference>
<feature type="domain" description="O-antigen ligase-related" evidence="6">
    <location>
        <begin position="210"/>
        <end position="351"/>
    </location>
</feature>
<comment type="subcellular location">
    <subcellularLocation>
        <location evidence="1">Membrane</location>
        <topology evidence="1">Multi-pass membrane protein</topology>
    </subcellularLocation>
</comment>
<name>A0ABY9TLB7_9GAMM</name>
<proteinExistence type="predicted"/>
<dbReference type="InterPro" id="IPR051533">
    <property type="entry name" value="WaaL-like"/>
</dbReference>
<dbReference type="EMBL" id="CP134146">
    <property type="protein sequence ID" value="WNC69631.1"/>
    <property type="molecule type" value="Genomic_DNA"/>
</dbReference>
<dbReference type="PANTHER" id="PTHR37422">
    <property type="entry name" value="TEICHURONIC ACID BIOSYNTHESIS PROTEIN TUAE"/>
    <property type="match status" value="1"/>
</dbReference>
<dbReference type="Pfam" id="PF04932">
    <property type="entry name" value="Wzy_C"/>
    <property type="match status" value="1"/>
</dbReference>
<evidence type="ECO:0000256" key="5">
    <source>
        <dbReference type="SAM" id="Phobius"/>
    </source>
</evidence>
<dbReference type="GO" id="GO:0016874">
    <property type="term" value="F:ligase activity"/>
    <property type="evidence" value="ECO:0007669"/>
    <property type="project" value="UniProtKB-KW"/>
</dbReference>
<evidence type="ECO:0000259" key="6">
    <source>
        <dbReference type="Pfam" id="PF04932"/>
    </source>
</evidence>
<feature type="transmembrane region" description="Helical" evidence="5">
    <location>
        <begin position="159"/>
        <end position="180"/>
    </location>
</feature>
<feature type="transmembrane region" description="Helical" evidence="5">
    <location>
        <begin position="27"/>
        <end position="46"/>
    </location>
</feature>